<comment type="caution">
    <text evidence="2">The sequence shown here is derived from an EMBL/GenBank/DDBJ whole genome shotgun (WGS) entry which is preliminary data.</text>
</comment>
<dbReference type="GO" id="GO:0030288">
    <property type="term" value="C:outer membrane-bounded periplasmic space"/>
    <property type="evidence" value="ECO:0007669"/>
    <property type="project" value="InterPro"/>
</dbReference>
<name>A0A921FCC6_9BACT</name>
<reference evidence="2" key="1">
    <citation type="journal article" date="2021" name="PeerJ">
        <title>Extensive microbial diversity within the chicken gut microbiome revealed by metagenomics and culture.</title>
        <authorList>
            <person name="Gilroy R."/>
            <person name="Ravi A."/>
            <person name="Getino M."/>
            <person name="Pursley I."/>
            <person name="Horton D.L."/>
            <person name="Alikhan N.F."/>
            <person name="Baker D."/>
            <person name="Gharbi K."/>
            <person name="Hall N."/>
            <person name="Watson M."/>
            <person name="Adriaenssens E.M."/>
            <person name="Foster-Nyarko E."/>
            <person name="Jarju S."/>
            <person name="Secka A."/>
            <person name="Antonio M."/>
            <person name="Oren A."/>
            <person name="Chaudhuri R.R."/>
            <person name="La Ragione R."/>
            <person name="Hildebrand F."/>
            <person name="Pallen M.J."/>
        </authorList>
    </citation>
    <scope>NUCLEOTIDE SEQUENCE</scope>
    <source>
        <strain evidence="2">CHK165-8395</strain>
    </source>
</reference>
<dbReference type="Gene3D" id="3.40.50.10610">
    <property type="entry name" value="ABC-type transport auxiliary lipoprotein component"/>
    <property type="match status" value="1"/>
</dbReference>
<sequence>MKKIILLLLSVYVILPILAQSKKGYIIKVDGETVYTDLGNSLVKPGDWVNIYGKESYIIHPVTHKKIYTEPEIIGKLEIGNVFNDYSVAATNDRGLLQLLKEGMEVSVINTGKAITSSDKPVNNSLFMPMQNVNSSDKIPIVIAPAQVNDVVGVGHFGGYVADVLMEQMLLCDKVRLLDRSILNAQMDEVDLAGSYIDPATAVQRAKIQGARYILQVTMQKPDVVNVRTGVPLASIMGAIQGATGTNIGAQYMSNANIATLKAEVNITTRVVDLETGEVMFMTSGKGKAKGKSSVSLEYGALGGGEMNGGVEGFKQSITGKAIQQAFIAIGRNLNRYFNGETDQKVIGYASGALSGRYDDKLYSRGGRLYLGTEKLDKEGIQMMFAENSDLYFQYKKGRKLIRWSWFPAFAGVVTGLVTMSVGEYEEDYLGAGGVLMLGGIGGTVYMCIAGKKKIKSAVNRYNALHGNYTYQPSLKLVGTREGIGLRLEF</sequence>
<keyword evidence="1" id="KW-0812">Transmembrane</keyword>
<proteinExistence type="predicted"/>
<keyword evidence="1" id="KW-0472">Membrane</keyword>
<evidence type="ECO:0000313" key="2">
    <source>
        <dbReference type="EMBL" id="HJF06739.1"/>
    </source>
</evidence>
<reference evidence="2" key="2">
    <citation type="submission" date="2021-09" db="EMBL/GenBank/DDBJ databases">
        <authorList>
            <person name="Gilroy R."/>
        </authorList>
    </citation>
    <scope>NUCLEOTIDE SEQUENCE</scope>
    <source>
        <strain evidence="2">CHK165-8395</strain>
    </source>
</reference>
<evidence type="ECO:0000313" key="3">
    <source>
        <dbReference type="Proteomes" id="UP000718012"/>
    </source>
</evidence>
<gene>
    <name evidence="2" type="ORF">K8U81_00900</name>
</gene>
<organism evidence="2 3">
    <name type="scientific">Phocaeicola coprocola</name>
    <dbReference type="NCBI Taxonomy" id="310298"/>
    <lineage>
        <taxon>Bacteria</taxon>
        <taxon>Pseudomonadati</taxon>
        <taxon>Bacteroidota</taxon>
        <taxon>Bacteroidia</taxon>
        <taxon>Bacteroidales</taxon>
        <taxon>Bacteroidaceae</taxon>
        <taxon>Phocaeicola</taxon>
    </lineage>
</organism>
<evidence type="ECO:0000256" key="1">
    <source>
        <dbReference type="SAM" id="Phobius"/>
    </source>
</evidence>
<dbReference type="EMBL" id="DYXD01000018">
    <property type="protein sequence ID" value="HJF06739.1"/>
    <property type="molecule type" value="Genomic_DNA"/>
</dbReference>
<accession>A0A921FCC6</accession>
<dbReference type="Proteomes" id="UP000718012">
    <property type="component" value="Unassembled WGS sequence"/>
</dbReference>
<protein>
    <submittedName>
        <fullName evidence="2">CsgG/HfaB family protein</fullName>
    </submittedName>
</protein>
<dbReference type="InterPro" id="IPR005534">
    <property type="entry name" value="Curli_assmbl/transp-comp_CsgG"/>
</dbReference>
<dbReference type="AlphaFoldDB" id="A0A921FCC6"/>
<keyword evidence="1" id="KW-1133">Transmembrane helix</keyword>
<feature type="transmembrane region" description="Helical" evidence="1">
    <location>
        <begin position="429"/>
        <end position="449"/>
    </location>
</feature>
<dbReference type="Pfam" id="PF03783">
    <property type="entry name" value="CsgG"/>
    <property type="match status" value="1"/>
</dbReference>
<dbReference type="RefSeq" id="WP_204462946.1">
    <property type="nucleotide sequence ID" value="NZ_JACJIX010000086.1"/>
</dbReference>